<gene>
    <name evidence="2" type="ordered locus">Atu2344</name>
</gene>
<dbReference type="PDBsum" id="3R4Q"/>
<dbReference type="CDD" id="cd08354">
    <property type="entry name" value="VOC_like"/>
    <property type="match status" value="1"/>
</dbReference>
<dbReference type="AlphaFoldDB" id="Q7CXA0"/>
<dbReference type="PDB" id="3R4Q">
    <property type="method" value="X-ray"/>
    <property type="resolution" value="2.51 A"/>
    <property type="chains" value="A/B/C/D/E=1-136"/>
</dbReference>
<dbReference type="EvolutionaryTrace" id="Q7CXA0"/>
<evidence type="ECO:0000259" key="1">
    <source>
        <dbReference type="PROSITE" id="PS51819"/>
    </source>
</evidence>
<dbReference type="PATRIC" id="fig|176299.10.peg.2358"/>
<dbReference type="SMR" id="Q7CXA0"/>
<dbReference type="Proteomes" id="UP000000813">
    <property type="component" value="Chromosome circular"/>
</dbReference>
<dbReference type="KEGG" id="atu:Atu2344"/>
<dbReference type="eggNOG" id="COG0346">
    <property type="taxonomic scope" value="Bacteria"/>
</dbReference>
<dbReference type="EMBL" id="AE007869">
    <property type="protein sequence ID" value="AAK88087.2"/>
    <property type="molecule type" value="Genomic_DNA"/>
</dbReference>
<organism evidence="2 3">
    <name type="scientific">Agrobacterium fabrum (strain C58 / ATCC 33970)</name>
    <name type="common">Agrobacterium tumefaciens (strain C58)</name>
    <dbReference type="NCBI Taxonomy" id="176299"/>
    <lineage>
        <taxon>Bacteria</taxon>
        <taxon>Pseudomonadati</taxon>
        <taxon>Pseudomonadota</taxon>
        <taxon>Alphaproteobacteria</taxon>
        <taxon>Hyphomicrobiales</taxon>
        <taxon>Rhizobiaceae</taxon>
        <taxon>Rhizobium/Agrobacterium group</taxon>
        <taxon>Agrobacterium</taxon>
        <taxon>Agrobacterium tumefaciens complex</taxon>
    </lineage>
</organism>
<evidence type="ECO:0000313" key="2">
    <source>
        <dbReference type="EMBL" id="AAK88087.2"/>
    </source>
</evidence>
<dbReference type="OrthoDB" id="9812656at2"/>
<dbReference type="HOGENOM" id="CLU_099500_2_0_5"/>
<dbReference type="InterPro" id="IPR050383">
    <property type="entry name" value="GlyoxalaseI/FosfomycinResist"/>
</dbReference>
<reference evidence="4" key="3">
    <citation type="submission" date="2011-03" db="PDB data bank">
        <title>Crystal structure of Lactoylglutathione lyase from Agrobacterium tumefaciens.</title>
        <authorList>
            <person name="Agarwal R."/>
            <person name="Almo S.C."/>
            <person name="Swaminathan S."/>
        </authorList>
    </citation>
    <scope>X-RAY CRYSTALLOGRAPHY (2.51 ANGSTROMS)</scope>
</reference>
<accession>Q7CXA0</accession>
<reference evidence="2 3" key="2">
    <citation type="journal article" date="2001" name="Science">
        <title>Genome sequence of the plant pathogen and biotechnology agent Agrobacterium tumefaciens C58.</title>
        <authorList>
            <person name="Goodner B."/>
            <person name="Hinkle G."/>
            <person name="Gattung S."/>
            <person name="Miller N."/>
            <person name="Blanchard M."/>
            <person name="Qurollo B."/>
            <person name="Goldman B.S."/>
            <person name="Cao Y."/>
            <person name="Askenazi M."/>
            <person name="Halling C."/>
            <person name="Mullin L."/>
            <person name="Houmiel K."/>
            <person name="Gordon J."/>
            <person name="Vaudin M."/>
            <person name="Iartchouk O."/>
            <person name="Epp A."/>
            <person name="Liu F."/>
            <person name="Wollam C."/>
            <person name="Allinger M."/>
            <person name="Doughty D."/>
            <person name="Scott C."/>
            <person name="Lappas C."/>
            <person name="Markelz B."/>
            <person name="Flanagan C."/>
            <person name="Crowell C."/>
            <person name="Gurson J."/>
            <person name="Lomo C."/>
            <person name="Sear C."/>
            <person name="Strub G."/>
            <person name="Cielo C."/>
            <person name="Slater S."/>
        </authorList>
    </citation>
    <scope>NUCLEOTIDE SEQUENCE [LARGE SCALE GENOMIC DNA]</scope>
    <source>
        <strain evidence="3">C58 / ATCC 33970</strain>
    </source>
</reference>
<dbReference type="InterPro" id="IPR037523">
    <property type="entry name" value="VOC_core"/>
</dbReference>
<proteinExistence type="evidence at protein level"/>
<keyword evidence="3" id="KW-1185">Reference proteome</keyword>
<evidence type="ECO:0007829" key="4">
    <source>
        <dbReference type="PDB" id="3R4Q"/>
    </source>
</evidence>
<keyword evidence="2" id="KW-0456">Lyase</keyword>
<dbReference type="PROSITE" id="PS51819">
    <property type="entry name" value="VOC"/>
    <property type="match status" value="1"/>
</dbReference>
<dbReference type="PANTHER" id="PTHR21366:SF22">
    <property type="entry name" value="VOC DOMAIN-CONTAINING PROTEIN"/>
    <property type="match status" value="1"/>
</dbReference>
<dbReference type="InterPro" id="IPR004360">
    <property type="entry name" value="Glyas_Fos-R_dOase_dom"/>
</dbReference>
<evidence type="ECO:0000313" key="3">
    <source>
        <dbReference type="Proteomes" id="UP000000813"/>
    </source>
</evidence>
<dbReference type="GeneID" id="1134382"/>
<dbReference type="PANTHER" id="PTHR21366">
    <property type="entry name" value="GLYOXALASE FAMILY PROTEIN"/>
    <property type="match status" value="1"/>
</dbReference>
<reference evidence="2 3" key="1">
    <citation type="journal article" date="2001" name="Science">
        <title>The genome of the natural genetic engineer Agrobacterium tumefaciens C58.</title>
        <authorList>
            <person name="Wood D.W."/>
            <person name="Setubal J.C."/>
            <person name="Kaul R."/>
            <person name="Monks D.E."/>
            <person name="Kitajima J.P."/>
            <person name="Okura V.K."/>
            <person name="Zhou Y."/>
            <person name="Chen L."/>
            <person name="Wood G.E."/>
            <person name="Almeida N.F.Jr."/>
            <person name="Woo L."/>
            <person name="Chen Y."/>
            <person name="Paulsen I.T."/>
            <person name="Eisen J.A."/>
            <person name="Karp P.D."/>
            <person name="Bovee D.Sr."/>
            <person name="Chapman P."/>
            <person name="Clendenning J."/>
            <person name="Deatherage G."/>
            <person name="Gillet W."/>
            <person name="Grant C."/>
            <person name="Kutyavin T."/>
            <person name="Levy R."/>
            <person name="Li M.J."/>
            <person name="McClelland E."/>
            <person name="Palmieri A."/>
            <person name="Raymond C."/>
            <person name="Rouse G."/>
            <person name="Saenphimmachak C."/>
            <person name="Wu Z."/>
            <person name="Romero P."/>
            <person name="Gordon D."/>
            <person name="Zhang S."/>
            <person name="Yoo H."/>
            <person name="Tao Y."/>
            <person name="Biddle P."/>
            <person name="Jung M."/>
            <person name="Krespan W."/>
            <person name="Perry M."/>
            <person name="Gordon-Kamm B."/>
            <person name="Liao L."/>
            <person name="Kim S."/>
            <person name="Hendrick C."/>
            <person name="Zhao Z.Y."/>
            <person name="Dolan M."/>
            <person name="Chumley F."/>
            <person name="Tingey S.V."/>
            <person name="Tomb J.F."/>
            <person name="Gordon M.P."/>
            <person name="Olson M.V."/>
            <person name="Nester E.W."/>
        </authorList>
    </citation>
    <scope>NUCLEOTIDE SEQUENCE [LARGE SCALE GENOMIC DNA]</scope>
    <source>
        <strain evidence="3">C58 / ATCC 33970</strain>
    </source>
</reference>
<dbReference type="InterPro" id="IPR029068">
    <property type="entry name" value="Glyas_Bleomycin-R_OHBP_Dase"/>
</dbReference>
<dbReference type="SUPFAM" id="SSF54593">
    <property type="entry name" value="Glyoxalase/Bleomycin resistance protein/Dihydroxybiphenyl dioxygenase"/>
    <property type="match status" value="1"/>
</dbReference>
<feature type="domain" description="VOC" evidence="1">
    <location>
        <begin position="6"/>
        <end position="130"/>
    </location>
</feature>
<protein>
    <submittedName>
        <fullName evidence="2">Lactoylglutathione lyase</fullName>
    </submittedName>
</protein>
<dbReference type="STRING" id="176299.Atu2344"/>
<dbReference type="Pfam" id="PF00903">
    <property type="entry name" value="Glyoxalase"/>
    <property type="match status" value="1"/>
</dbReference>
<dbReference type="EnsemblBacteria" id="AAK88087">
    <property type="protein sequence ID" value="AAK88087"/>
    <property type="gene ID" value="Atu2344"/>
</dbReference>
<keyword evidence="4" id="KW-0002">3D-structure</keyword>
<name>Q7CXA0_AGRFC</name>
<dbReference type="Gene3D" id="3.10.180.10">
    <property type="entry name" value="2,3-Dihydroxybiphenyl 1,2-Dioxygenase, domain 1"/>
    <property type="match status" value="1"/>
</dbReference>
<dbReference type="GO" id="GO:0016829">
    <property type="term" value="F:lyase activity"/>
    <property type="evidence" value="ECO:0007669"/>
    <property type="project" value="UniProtKB-KW"/>
</dbReference>
<dbReference type="RefSeq" id="WP_010972246.1">
    <property type="nucleotide sequence ID" value="NC_003062.2"/>
</dbReference>
<dbReference type="PhylomeDB" id="Q7CXA0"/>
<sequence length="136" mass="15431">MKPPSAIMETALYADDLDAAEAFYRDVFGLEMVLKLPGQLVFFKCGRQMLLLFDPQESSRADANNPIPRHGAVGQGHFCFYADDKAEVDEWKTRFEALEIPVEHYHRWPNGSYSVYIRDPAGNSVEVGEGKLWGFE</sequence>